<keyword evidence="1" id="KW-0812">Transmembrane</keyword>
<sequence>MSDTAGLVKVNPYNHRPNIVPPYVLDTLSQAHYKDQLVNTNNNVQGSGNPLLKTSQLKINDEEQFLSFANDPYVSSVNNNWSSFLKSVQQPTAYTDDRVKVEQDFDPDRKLNGTWEGDDRLRLALLGTSSMDEDTYVGDESRGLFSWMWWKKKPKKLKDDAPRVRSKAGYWMSDEKRADVFPTLKRIFVQNPLVPLFMRIMILVFSVAALALAVSIFVFSRRQYDDSTVQQQPSTIMAVVVQCCAIAYIIYIAYDEYSGKPLGLRDPLGKMKLIMLDLLFIIFSSANLSLTFNTLYDHEWVCRKDDELISVGIFSPTVSSICRRQRALASFLFLVLCMWVLTFTISIIRVVDRVNVVDPRNK</sequence>
<evidence type="ECO:0000256" key="1">
    <source>
        <dbReference type="SAM" id="Phobius"/>
    </source>
</evidence>
<dbReference type="EMBL" id="KV453909">
    <property type="protein sequence ID" value="ODV81534.1"/>
    <property type="molecule type" value="Genomic_DNA"/>
</dbReference>
<dbReference type="OrthoDB" id="2589563at2759"/>
<evidence type="ECO:0000313" key="3">
    <source>
        <dbReference type="Proteomes" id="UP000094285"/>
    </source>
</evidence>
<feature type="transmembrane region" description="Helical" evidence="1">
    <location>
        <begin position="235"/>
        <end position="254"/>
    </location>
</feature>
<feature type="transmembrane region" description="Helical" evidence="1">
    <location>
        <begin position="196"/>
        <end position="219"/>
    </location>
</feature>
<accession>A0A1E4SPU0</accession>
<dbReference type="RefSeq" id="XP_020066656.1">
    <property type="nucleotide sequence ID" value="XM_020211350.1"/>
</dbReference>
<feature type="transmembrane region" description="Helical" evidence="1">
    <location>
        <begin position="274"/>
        <end position="296"/>
    </location>
</feature>
<keyword evidence="1" id="KW-0472">Membrane</keyword>
<dbReference type="Proteomes" id="UP000094285">
    <property type="component" value="Unassembled WGS sequence"/>
</dbReference>
<dbReference type="PANTHER" id="PTHR36819">
    <property type="entry name" value="REGULATOR OF PHOSPHOLIPASE D SRF1"/>
    <property type="match status" value="1"/>
</dbReference>
<dbReference type="PANTHER" id="PTHR36819:SF1">
    <property type="entry name" value="REGULATOR OF PHOSPHOLIPASE D SRF1"/>
    <property type="match status" value="1"/>
</dbReference>
<dbReference type="GO" id="GO:0071944">
    <property type="term" value="C:cell periphery"/>
    <property type="evidence" value="ECO:0007669"/>
    <property type="project" value="TreeGrafter"/>
</dbReference>
<evidence type="ECO:0000313" key="2">
    <source>
        <dbReference type="EMBL" id="ODV81534.1"/>
    </source>
</evidence>
<gene>
    <name evidence="2" type="ORF">CANTADRAFT_87518</name>
</gene>
<dbReference type="GeneID" id="30985486"/>
<dbReference type="GO" id="GO:0000324">
    <property type="term" value="C:fungal-type vacuole"/>
    <property type="evidence" value="ECO:0007669"/>
    <property type="project" value="TreeGrafter"/>
</dbReference>
<name>A0A1E4SPU0_9ASCO</name>
<proteinExistence type="predicted"/>
<dbReference type="InterPro" id="IPR037737">
    <property type="entry name" value="Srf1"/>
</dbReference>
<protein>
    <recommendedName>
        <fullName evidence="4">Regulator of phospholipase D SRF1</fullName>
    </recommendedName>
</protein>
<evidence type="ECO:0008006" key="4">
    <source>
        <dbReference type="Google" id="ProtNLM"/>
    </source>
</evidence>
<keyword evidence="3" id="KW-1185">Reference proteome</keyword>
<feature type="transmembrane region" description="Helical" evidence="1">
    <location>
        <begin position="328"/>
        <end position="351"/>
    </location>
</feature>
<dbReference type="AlphaFoldDB" id="A0A1E4SPU0"/>
<organism evidence="2 3">
    <name type="scientific">Suhomyces tanzawaensis NRRL Y-17324</name>
    <dbReference type="NCBI Taxonomy" id="984487"/>
    <lineage>
        <taxon>Eukaryota</taxon>
        <taxon>Fungi</taxon>
        <taxon>Dikarya</taxon>
        <taxon>Ascomycota</taxon>
        <taxon>Saccharomycotina</taxon>
        <taxon>Pichiomycetes</taxon>
        <taxon>Debaryomycetaceae</taxon>
        <taxon>Suhomyces</taxon>
    </lineage>
</organism>
<reference evidence="3" key="1">
    <citation type="submission" date="2016-05" db="EMBL/GenBank/DDBJ databases">
        <title>Comparative genomics of biotechnologically important yeasts.</title>
        <authorList>
            <consortium name="DOE Joint Genome Institute"/>
            <person name="Riley R."/>
            <person name="Haridas S."/>
            <person name="Wolfe K.H."/>
            <person name="Lopes M.R."/>
            <person name="Hittinger C.T."/>
            <person name="Goker M."/>
            <person name="Salamov A."/>
            <person name="Wisecaver J."/>
            <person name="Long T.M."/>
            <person name="Aerts A.L."/>
            <person name="Barry K."/>
            <person name="Choi C."/>
            <person name="Clum A."/>
            <person name="Coughlan A.Y."/>
            <person name="Deshpande S."/>
            <person name="Douglass A.P."/>
            <person name="Hanson S.J."/>
            <person name="Klenk H.-P."/>
            <person name="Labutti K."/>
            <person name="Lapidus A."/>
            <person name="Lindquist E."/>
            <person name="Lipzen A."/>
            <person name="Meier-Kolthoff J.P."/>
            <person name="Ohm R.A."/>
            <person name="Otillar R.P."/>
            <person name="Pangilinan J."/>
            <person name="Peng Y."/>
            <person name="Rokas A."/>
            <person name="Rosa C.A."/>
            <person name="Scheuner C."/>
            <person name="Sibirny A.A."/>
            <person name="Slot J.C."/>
            <person name="Stielow J.B."/>
            <person name="Sun H."/>
            <person name="Kurtzman C.P."/>
            <person name="Blackwell M."/>
            <person name="Grigoriev I.V."/>
            <person name="Jeffries T.W."/>
        </authorList>
    </citation>
    <scope>NUCLEOTIDE SEQUENCE [LARGE SCALE GENOMIC DNA]</scope>
    <source>
        <strain evidence="3">NRRL Y-17324</strain>
    </source>
</reference>
<keyword evidence="1" id="KW-1133">Transmembrane helix</keyword>